<evidence type="ECO:0000313" key="2">
    <source>
        <dbReference type="EMBL" id="SDQ60320.1"/>
    </source>
</evidence>
<reference evidence="2 3" key="1">
    <citation type="submission" date="2016-10" db="EMBL/GenBank/DDBJ databases">
        <authorList>
            <person name="de Groot N.N."/>
        </authorList>
    </citation>
    <scope>NUCLEOTIDE SEQUENCE [LARGE SCALE GENOMIC DNA]</scope>
    <source>
        <strain evidence="2 3">DSM 43794</strain>
    </source>
</reference>
<dbReference type="AlphaFoldDB" id="A0A1H1C8C4"/>
<dbReference type="EMBL" id="FNKK01000002">
    <property type="protein sequence ID" value="SDQ60320.1"/>
    <property type="molecule type" value="Genomic_DNA"/>
</dbReference>
<evidence type="ECO:0000313" key="3">
    <source>
        <dbReference type="Proteomes" id="UP000217103"/>
    </source>
</evidence>
<keyword evidence="3" id="KW-1185">Reference proteome</keyword>
<proteinExistence type="predicted"/>
<dbReference type="RefSeq" id="WP_242659135.1">
    <property type="nucleotide sequence ID" value="NZ_FNKK01000002.1"/>
</dbReference>
<accession>A0A1H1C8C4</accession>
<feature type="signal peptide" evidence="1">
    <location>
        <begin position="1"/>
        <end position="21"/>
    </location>
</feature>
<protein>
    <submittedName>
        <fullName evidence="2">Uncharacterized protein</fullName>
    </submittedName>
</protein>
<sequence length="167" mass="18089">MKKMLGTSLLTASLLVSGATAATAEAKPTLGPHGYGSLKLGMSLEQAKATGTIVRKKSVKEGRCTGWDLKNFPTAKDEANVYISSKRGVAAIFAGKKVKTPQGIKIGSTYKQVKAAHPRMKKWADSVWTAKVPGNKKAHYTFYFDEFDTKVVAFGILLDKQDCNLAY</sequence>
<feature type="chain" id="PRO_5039354324" evidence="1">
    <location>
        <begin position="22"/>
        <end position="167"/>
    </location>
</feature>
<evidence type="ECO:0000256" key="1">
    <source>
        <dbReference type="SAM" id="SignalP"/>
    </source>
</evidence>
<organism evidence="2 3">
    <name type="scientific">Thermostaphylospora chromogena</name>
    <dbReference type="NCBI Taxonomy" id="35622"/>
    <lineage>
        <taxon>Bacteria</taxon>
        <taxon>Bacillati</taxon>
        <taxon>Actinomycetota</taxon>
        <taxon>Actinomycetes</taxon>
        <taxon>Streptosporangiales</taxon>
        <taxon>Thermomonosporaceae</taxon>
        <taxon>Thermostaphylospora</taxon>
    </lineage>
</organism>
<keyword evidence="1" id="KW-0732">Signal</keyword>
<gene>
    <name evidence="2" type="ORF">SAMN04489764_1345</name>
</gene>
<dbReference type="Proteomes" id="UP000217103">
    <property type="component" value="Unassembled WGS sequence"/>
</dbReference>
<name>A0A1H1C8C4_9ACTN</name>